<dbReference type="STRING" id="137246.A0A401SHM7"/>
<evidence type="ECO:0000313" key="2">
    <source>
        <dbReference type="EMBL" id="GCC29901.1"/>
    </source>
</evidence>
<dbReference type="EMBL" id="BEZZ01000271">
    <property type="protein sequence ID" value="GCC29901.1"/>
    <property type="molecule type" value="Genomic_DNA"/>
</dbReference>
<dbReference type="OMA" id="SWCEIAT"/>
<dbReference type="Proteomes" id="UP000287033">
    <property type="component" value="Unassembled WGS sequence"/>
</dbReference>
<keyword evidence="3" id="KW-1185">Reference proteome</keyword>
<gene>
    <name evidence="2" type="ORF">chiPu_0008344</name>
</gene>
<reference evidence="2 3" key="1">
    <citation type="journal article" date="2018" name="Nat. Ecol. Evol.">
        <title>Shark genomes provide insights into elasmobranch evolution and the origin of vertebrates.</title>
        <authorList>
            <person name="Hara Y"/>
            <person name="Yamaguchi K"/>
            <person name="Onimaru K"/>
            <person name="Kadota M"/>
            <person name="Koyanagi M"/>
            <person name="Keeley SD"/>
            <person name="Tatsumi K"/>
            <person name="Tanaka K"/>
            <person name="Motone F"/>
            <person name="Kageyama Y"/>
            <person name="Nozu R"/>
            <person name="Adachi N"/>
            <person name="Nishimura O"/>
            <person name="Nakagawa R"/>
            <person name="Tanegashima C"/>
            <person name="Kiyatake I"/>
            <person name="Matsumoto R"/>
            <person name="Murakumo K"/>
            <person name="Nishida K"/>
            <person name="Terakita A"/>
            <person name="Kuratani S"/>
            <person name="Sato K"/>
            <person name="Hyodo S Kuraku.S."/>
        </authorList>
    </citation>
    <scope>NUCLEOTIDE SEQUENCE [LARGE SCALE GENOMIC DNA]</scope>
</reference>
<evidence type="ECO:0000256" key="1">
    <source>
        <dbReference type="SAM" id="MobiDB-lite"/>
    </source>
</evidence>
<protein>
    <submittedName>
        <fullName evidence="2">Uncharacterized protein</fullName>
    </submittedName>
</protein>
<evidence type="ECO:0000313" key="3">
    <source>
        <dbReference type="Proteomes" id="UP000287033"/>
    </source>
</evidence>
<comment type="caution">
    <text evidence="2">The sequence shown here is derived from an EMBL/GenBank/DDBJ whole genome shotgun (WGS) entry which is preliminary data.</text>
</comment>
<organism evidence="2 3">
    <name type="scientific">Chiloscyllium punctatum</name>
    <name type="common">Brownbanded bambooshark</name>
    <name type="synonym">Hemiscyllium punctatum</name>
    <dbReference type="NCBI Taxonomy" id="137246"/>
    <lineage>
        <taxon>Eukaryota</taxon>
        <taxon>Metazoa</taxon>
        <taxon>Chordata</taxon>
        <taxon>Craniata</taxon>
        <taxon>Vertebrata</taxon>
        <taxon>Chondrichthyes</taxon>
        <taxon>Elasmobranchii</taxon>
        <taxon>Galeomorphii</taxon>
        <taxon>Galeoidea</taxon>
        <taxon>Orectolobiformes</taxon>
        <taxon>Hemiscylliidae</taxon>
        <taxon>Chiloscyllium</taxon>
    </lineage>
</organism>
<proteinExistence type="predicted"/>
<sequence>IKRIAFDDYHKSWCEIATTKATESRKDPMPVPYPHLKALYDGLEKEDLQEEIEEQDKEFNYIMYGAFKKGRKARVTLDKKLARINRMKNCYIMDKPLEASTSVTQDLPTRTKPVQPNSNTQDEEMCDKEVDSLVGWTAQLNLDELEGD</sequence>
<feature type="region of interest" description="Disordered" evidence="1">
    <location>
        <begin position="102"/>
        <end position="123"/>
    </location>
</feature>
<feature type="compositionally biased region" description="Polar residues" evidence="1">
    <location>
        <begin position="102"/>
        <end position="120"/>
    </location>
</feature>
<dbReference type="AlphaFoldDB" id="A0A401SHM7"/>
<feature type="non-terminal residue" evidence="2">
    <location>
        <position position="1"/>
    </location>
</feature>
<name>A0A401SHM7_CHIPU</name>
<accession>A0A401SHM7</accession>
<dbReference type="OrthoDB" id="9978460at2759"/>